<dbReference type="OrthoDB" id="5457855at2"/>
<protein>
    <recommendedName>
        <fullName evidence="1">Zinc-ribbon domain-containing protein</fullName>
    </recommendedName>
</protein>
<name>T0KDN0_9BACT</name>
<evidence type="ECO:0000313" key="2">
    <source>
        <dbReference type="EMBL" id="EQB34864.1"/>
    </source>
</evidence>
<evidence type="ECO:0000313" key="3">
    <source>
        <dbReference type="Proteomes" id="UP000015520"/>
    </source>
</evidence>
<dbReference type="AlphaFoldDB" id="T0KDN0"/>
<evidence type="ECO:0000259" key="1">
    <source>
        <dbReference type="Pfam" id="PF13240"/>
    </source>
</evidence>
<reference evidence="2 3" key="1">
    <citation type="submission" date="2013-07" db="EMBL/GenBank/DDBJ databases">
        <title>Sulfurimonas hongkongensis AST-10 Genome Sequencing.</title>
        <authorList>
            <person name="Cai L."/>
            <person name="Zhang T."/>
        </authorList>
    </citation>
    <scope>NUCLEOTIDE SEQUENCE [LARGE SCALE GENOMIC DNA]</scope>
    <source>
        <strain evidence="2 3">AST-10</strain>
    </source>
</reference>
<sequence>MFCSKCGNENIKDANFCNTCGESLTVVNAFSTINGDGNLNFGQNNTIVSDNISVNYQKISDPIAYINRDKIIPIKLGAIPVTNKLTIFGNLISQYLMI</sequence>
<dbReference type="Proteomes" id="UP000015520">
    <property type="component" value="Unassembled WGS sequence"/>
</dbReference>
<accession>T0KDN0</accession>
<proteinExistence type="predicted"/>
<dbReference type="RefSeq" id="WP_021288316.1">
    <property type="nucleotide sequence ID" value="NZ_AUPZ01000014.1"/>
</dbReference>
<dbReference type="EMBL" id="AUPZ01000014">
    <property type="protein sequence ID" value="EQB34864.1"/>
    <property type="molecule type" value="Genomic_DNA"/>
</dbReference>
<dbReference type="Pfam" id="PF13240">
    <property type="entry name" value="Zn_Ribbon_1"/>
    <property type="match status" value="1"/>
</dbReference>
<feature type="domain" description="Zinc-ribbon" evidence="1">
    <location>
        <begin position="2"/>
        <end position="23"/>
    </location>
</feature>
<gene>
    <name evidence="2" type="ORF">M947_10360</name>
</gene>
<organism evidence="2 3">
    <name type="scientific">Sulfurimonas hongkongensis</name>
    <dbReference type="NCBI Taxonomy" id="1172190"/>
    <lineage>
        <taxon>Bacteria</taxon>
        <taxon>Pseudomonadati</taxon>
        <taxon>Campylobacterota</taxon>
        <taxon>Epsilonproteobacteria</taxon>
        <taxon>Campylobacterales</taxon>
        <taxon>Sulfurimonadaceae</taxon>
        <taxon>Sulfurimonas</taxon>
    </lineage>
</organism>
<keyword evidence="3" id="KW-1185">Reference proteome</keyword>
<comment type="caution">
    <text evidence="2">The sequence shown here is derived from an EMBL/GenBank/DDBJ whole genome shotgun (WGS) entry which is preliminary data.</text>
</comment>
<dbReference type="InterPro" id="IPR026870">
    <property type="entry name" value="Zinc_ribbon_dom"/>
</dbReference>